<sequence length="440" mass="49649">MSKLQKLGVQLISWICGIGFPLFLGILITYFLVYQFWVQPALTQQPVTLTLMMIAPEVPPWSDILIKNFEKENPDIRIQIIEGPNASDLYENLYTASFILGDSPYDLVNMDVVWAGKFAAAGWLMDLSSRITDEELKAFLDKDVEAGRYEGKLYRIPLRSDAGMLYYRKDLLEQARYEPPETFEELINISQDLQGKKAARWGYVWQGRQYEGLSAMFVEILEGFGGFWVNPETLEVGLDKPEAIQAVEFLKSTIDKGISPPGVPTYQEEETRRLFQSGDVVFLRNWPYVWPLANEESSKIKGKFGIKPMVHAPGKTSGACLGGWGLGISKTSKHPEEAWRAIQYLTSAEAQRPYIIETGYLPSRKELFTDPEIVSKYSHYPQLLEVAENTVLRPPIAQYAQVSDILQRYLSAALTNSRFTPAKAMKSAADETRAVLEAGS</sequence>
<keyword evidence="2" id="KW-0813">Transport</keyword>
<evidence type="ECO:0000256" key="2">
    <source>
        <dbReference type="ARBA" id="ARBA00022448"/>
    </source>
</evidence>
<dbReference type="Gene3D" id="3.40.190.10">
    <property type="entry name" value="Periplasmic binding protein-like II"/>
    <property type="match status" value="2"/>
</dbReference>
<evidence type="ECO:0000256" key="1">
    <source>
        <dbReference type="ARBA" id="ARBA00008520"/>
    </source>
</evidence>
<dbReference type="InterPro" id="IPR006059">
    <property type="entry name" value="SBP"/>
</dbReference>
<comment type="similarity">
    <text evidence="1">Belongs to the bacterial solute-binding protein 1 family.</text>
</comment>
<dbReference type="PANTHER" id="PTHR43649:SF34">
    <property type="entry name" value="ABC TRANSPORTER PERIPLASMIC-BINDING PROTEIN YCJN-RELATED"/>
    <property type="match status" value="1"/>
</dbReference>
<dbReference type="InterPro" id="IPR050490">
    <property type="entry name" value="Bact_solute-bd_prot1"/>
</dbReference>
<reference evidence="5" key="2">
    <citation type="journal article" date="2022" name="Microbiol. Resour. Announc.">
        <title>Metagenome Sequencing to Explore Phylogenomics of Terrestrial Cyanobacteria.</title>
        <authorList>
            <person name="Ward R.D."/>
            <person name="Stajich J.E."/>
            <person name="Johansen J.R."/>
            <person name="Huntemann M."/>
            <person name="Clum A."/>
            <person name="Foster B."/>
            <person name="Foster B."/>
            <person name="Roux S."/>
            <person name="Palaniappan K."/>
            <person name="Varghese N."/>
            <person name="Mukherjee S."/>
            <person name="Reddy T.B.K."/>
            <person name="Daum C."/>
            <person name="Copeland A."/>
            <person name="Chen I.A."/>
            <person name="Ivanova N.N."/>
            <person name="Kyrpides N.C."/>
            <person name="Shapiro N."/>
            <person name="Eloe-Fadrosh E.A."/>
            <person name="Pietrasiak N."/>
        </authorList>
    </citation>
    <scope>NUCLEOTIDE SEQUENCE</scope>
    <source>
        <strain evidence="5">CPER-KK1</strain>
    </source>
</reference>
<gene>
    <name evidence="5" type="ORF">KME25_10125</name>
</gene>
<evidence type="ECO:0000256" key="4">
    <source>
        <dbReference type="SAM" id="Phobius"/>
    </source>
</evidence>
<comment type="caution">
    <text evidence="5">The sequence shown here is derived from an EMBL/GenBank/DDBJ whole genome shotgun (WGS) entry which is preliminary data.</text>
</comment>
<evidence type="ECO:0000313" key="6">
    <source>
        <dbReference type="Proteomes" id="UP000753908"/>
    </source>
</evidence>
<organism evidence="5 6">
    <name type="scientific">Symplocastrum torsivum CPER-KK1</name>
    <dbReference type="NCBI Taxonomy" id="450513"/>
    <lineage>
        <taxon>Bacteria</taxon>
        <taxon>Bacillati</taxon>
        <taxon>Cyanobacteriota</taxon>
        <taxon>Cyanophyceae</taxon>
        <taxon>Oscillatoriophycideae</taxon>
        <taxon>Oscillatoriales</taxon>
        <taxon>Microcoleaceae</taxon>
        <taxon>Symplocastrum</taxon>
    </lineage>
</organism>
<evidence type="ECO:0000256" key="3">
    <source>
        <dbReference type="ARBA" id="ARBA00022729"/>
    </source>
</evidence>
<dbReference type="SUPFAM" id="SSF53850">
    <property type="entry name" value="Periplasmic binding protein-like II"/>
    <property type="match status" value="1"/>
</dbReference>
<dbReference type="EMBL" id="JAHHIF010000010">
    <property type="protein sequence ID" value="MBW4544782.1"/>
    <property type="molecule type" value="Genomic_DNA"/>
</dbReference>
<feature type="transmembrane region" description="Helical" evidence="4">
    <location>
        <begin position="12"/>
        <end position="37"/>
    </location>
</feature>
<keyword evidence="4" id="KW-1133">Transmembrane helix</keyword>
<keyword evidence="4" id="KW-0472">Membrane</keyword>
<accession>A0A951U9H1</accession>
<dbReference type="AlphaFoldDB" id="A0A951U9H1"/>
<dbReference type="Pfam" id="PF01547">
    <property type="entry name" value="SBP_bac_1"/>
    <property type="match status" value="1"/>
</dbReference>
<proteinExistence type="inferred from homology"/>
<protein>
    <submittedName>
        <fullName evidence="5">ABC transporter substrate-binding protein</fullName>
    </submittedName>
</protein>
<reference evidence="5" key="1">
    <citation type="submission" date="2021-05" db="EMBL/GenBank/DDBJ databases">
        <authorList>
            <person name="Pietrasiak N."/>
            <person name="Ward R."/>
            <person name="Stajich J.E."/>
            <person name="Kurbessoian T."/>
        </authorList>
    </citation>
    <scope>NUCLEOTIDE SEQUENCE</scope>
    <source>
        <strain evidence="5">CPER-KK1</strain>
    </source>
</reference>
<keyword evidence="3" id="KW-0732">Signal</keyword>
<name>A0A951U9H1_9CYAN</name>
<evidence type="ECO:0000313" key="5">
    <source>
        <dbReference type="EMBL" id="MBW4544782.1"/>
    </source>
</evidence>
<dbReference type="Proteomes" id="UP000753908">
    <property type="component" value="Unassembled WGS sequence"/>
</dbReference>
<dbReference type="PANTHER" id="PTHR43649">
    <property type="entry name" value="ARABINOSE-BINDING PROTEIN-RELATED"/>
    <property type="match status" value="1"/>
</dbReference>
<dbReference type="CDD" id="cd14750">
    <property type="entry name" value="PBP2_TMBP"/>
    <property type="match status" value="1"/>
</dbReference>
<keyword evidence="4" id="KW-0812">Transmembrane</keyword>